<gene>
    <name evidence="2" type="ORF">AL705_04225</name>
</gene>
<dbReference type="InterPro" id="IPR005152">
    <property type="entry name" value="Lipase_secreted"/>
</dbReference>
<evidence type="ECO:0000256" key="1">
    <source>
        <dbReference type="SAM" id="SignalP"/>
    </source>
</evidence>
<dbReference type="STRING" id="1528099.AL705_04225"/>
<dbReference type="KEGG" id="cbq:AL705_04225"/>
<evidence type="ECO:0000313" key="3">
    <source>
        <dbReference type="Proteomes" id="UP000068137"/>
    </source>
</evidence>
<feature type="signal peptide" evidence="1">
    <location>
        <begin position="1"/>
        <end position="27"/>
    </location>
</feature>
<dbReference type="RefSeq" id="WP_053961948.1">
    <property type="nucleotide sequence ID" value="NZ_CP012390.1"/>
</dbReference>
<dbReference type="GO" id="GO:0004806">
    <property type="term" value="F:triacylglycerol lipase activity"/>
    <property type="evidence" value="ECO:0007669"/>
    <property type="project" value="InterPro"/>
</dbReference>
<proteinExistence type="predicted"/>
<protein>
    <recommendedName>
        <fullName evidence="4">Inactive lipase</fullName>
    </recommendedName>
</protein>
<evidence type="ECO:0008006" key="4">
    <source>
        <dbReference type="Google" id="ProtNLM"/>
    </source>
</evidence>
<dbReference type="Gene3D" id="1.10.260.130">
    <property type="match status" value="1"/>
</dbReference>
<dbReference type="GO" id="GO:0016042">
    <property type="term" value="P:lipid catabolic process"/>
    <property type="evidence" value="ECO:0007669"/>
    <property type="project" value="InterPro"/>
</dbReference>
<dbReference type="SUPFAM" id="SSF53474">
    <property type="entry name" value="alpha/beta-Hydrolases"/>
    <property type="match status" value="1"/>
</dbReference>
<dbReference type="PIRSF" id="PIRSF029171">
    <property type="entry name" value="Esterase_LipA"/>
    <property type="match status" value="1"/>
</dbReference>
<name>A0A0M4M8B8_9ACTN</name>
<keyword evidence="1" id="KW-0732">Signal</keyword>
<feature type="chain" id="PRO_5038872152" description="Inactive lipase" evidence="1">
    <location>
        <begin position="28"/>
        <end position="438"/>
    </location>
</feature>
<dbReference type="EMBL" id="CP012390">
    <property type="protein sequence ID" value="ALE18976.1"/>
    <property type="molecule type" value="Genomic_DNA"/>
</dbReference>
<reference evidence="2 3" key="1">
    <citation type="journal article" date="2015" name="Genome Announc.">
        <title>Complete Genome Sequences for Two Strains of a Novel Fastidious, Partially Acid-Fast, Gram-Positive Corynebacterineae Bacterium, Derived from Human Clinical Samples.</title>
        <authorList>
            <person name="Nicholson A.C."/>
            <person name="Bell M."/>
            <person name="Humrighouse B.W."/>
            <person name="McQuiston J.R."/>
        </authorList>
    </citation>
    <scope>NUCLEOTIDE SEQUENCE [LARGE SCALE GENOMIC DNA]</scope>
    <source>
        <strain evidence="2 3">X1698</strain>
    </source>
</reference>
<sequence length="438" mass="47507">MTARRSFRTKLMSALCAVALAAGTAVAVSPDASAAPIYPSKVKDPWFRVPASKYKNLPHGRLIKSRSMKLLQFPSAVAEQLVFVSTNSHGEKIFATALLLRQPQSFAIPNVPLMVYNHFINSLGTECQPTFSLTTPINQFNNPESLTVAGEISLGLNAALSQGWNILLPDFEGMQGAYGANILAGHIILDATTALVTSRKFNSRHSKVILGGYSGGAMSTLIAASMAPKYAPAPRFVGAIAGGTPADMAWMGLALGNNPNPGFGIVAGTMLGLEREYPNRMNVFARMKPEWQDRLRKGLKDSCVSTMIGTFAGQSMRSVFNDVDIRKQKRELEVVRENSPLYYPLSPKMPLYLYHGNQDIAVPVAKIKKLARRYCSTGTKVTLATMDLSEHLLVGFMGLPSAAAWAQARFAGTPAPNEFCEGREYNILPLGQLQPPKN</sequence>
<organism evidence="2 3">
    <name type="scientific">Lawsonella clevelandensis</name>
    <dbReference type="NCBI Taxonomy" id="1528099"/>
    <lineage>
        <taxon>Bacteria</taxon>
        <taxon>Bacillati</taxon>
        <taxon>Actinomycetota</taxon>
        <taxon>Actinomycetes</taxon>
        <taxon>Mycobacteriales</taxon>
        <taxon>Lawsonellaceae</taxon>
        <taxon>Lawsonella</taxon>
    </lineage>
</organism>
<dbReference type="AlphaFoldDB" id="A0A0M4M8B8"/>
<accession>A0A0M4M8B8</accession>
<dbReference type="Gene3D" id="3.40.50.1820">
    <property type="entry name" value="alpha/beta hydrolase"/>
    <property type="match status" value="1"/>
</dbReference>
<dbReference type="PANTHER" id="PTHR34853:SF1">
    <property type="entry name" value="LIPASE 5"/>
    <property type="match status" value="1"/>
</dbReference>
<dbReference type="Proteomes" id="UP000068137">
    <property type="component" value="Chromosome"/>
</dbReference>
<dbReference type="PANTHER" id="PTHR34853">
    <property type="match status" value="1"/>
</dbReference>
<evidence type="ECO:0000313" key="2">
    <source>
        <dbReference type="EMBL" id="ALE18976.1"/>
    </source>
</evidence>
<dbReference type="OrthoDB" id="4763034at2"/>
<dbReference type="Pfam" id="PF03583">
    <property type="entry name" value="LIP"/>
    <property type="match status" value="1"/>
</dbReference>
<dbReference type="InterPro" id="IPR029058">
    <property type="entry name" value="AB_hydrolase_fold"/>
</dbReference>